<dbReference type="Pfam" id="PF01814">
    <property type="entry name" value="Hemerythrin"/>
    <property type="match status" value="1"/>
</dbReference>
<dbReference type="OrthoDB" id="9983919at2759"/>
<evidence type="ECO:0000313" key="3">
    <source>
        <dbReference type="EMBL" id="EKM53317.1"/>
    </source>
</evidence>
<dbReference type="InParanoid" id="K5WSG6"/>
<feature type="domain" description="Hemerythrin-like" evidence="2">
    <location>
        <begin position="7"/>
        <end position="126"/>
    </location>
</feature>
<dbReference type="KEGG" id="pco:PHACADRAFT_99430"/>
<feature type="region of interest" description="Disordered" evidence="1">
    <location>
        <begin position="193"/>
        <end position="214"/>
    </location>
</feature>
<organism evidence="3 4">
    <name type="scientific">Phanerochaete carnosa (strain HHB-10118-sp)</name>
    <name type="common">White-rot fungus</name>
    <name type="synonym">Peniophora carnosa</name>
    <dbReference type="NCBI Taxonomy" id="650164"/>
    <lineage>
        <taxon>Eukaryota</taxon>
        <taxon>Fungi</taxon>
        <taxon>Dikarya</taxon>
        <taxon>Basidiomycota</taxon>
        <taxon>Agaricomycotina</taxon>
        <taxon>Agaricomycetes</taxon>
        <taxon>Polyporales</taxon>
        <taxon>Phanerochaetaceae</taxon>
        <taxon>Phanerochaete</taxon>
    </lineage>
</organism>
<feature type="compositionally biased region" description="Basic and acidic residues" evidence="1">
    <location>
        <begin position="193"/>
        <end position="206"/>
    </location>
</feature>
<dbReference type="GeneID" id="18921051"/>
<dbReference type="RefSeq" id="XP_007398009.1">
    <property type="nucleotide sequence ID" value="XM_007397947.1"/>
</dbReference>
<reference evidence="3 4" key="1">
    <citation type="journal article" date="2012" name="BMC Genomics">
        <title>Comparative genomics of the white-rot fungi, Phanerochaete carnosa and P. chrysosporium, to elucidate the genetic basis of the distinct wood types they colonize.</title>
        <authorList>
            <person name="Suzuki H."/>
            <person name="MacDonald J."/>
            <person name="Syed K."/>
            <person name="Salamov A."/>
            <person name="Hori C."/>
            <person name="Aerts A."/>
            <person name="Henrissat B."/>
            <person name="Wiebenga A."/>
            <person name="vanKuyk P.A."/>
            <person name="Barry K."/>
            <person name="Lindquist E."/>
            <person name="LaButti K."/>
            <person name="Lapidus A."/>
            <person name="Lucas S."/>
            <person name="Coutinho P."/>
            <person name="Gong Y."/>
            <person name="Samejima M."/>
            <person name="Mahadevan R."/>
            <person name="Abou-Zaid M."/>
            <person name="de Vries R.P."/>
            <person name="Igarashi K."/>
            <person name="Yadav J.S."/>
            <person name="Grigoriev I.V."/>
            <person name="Master E.R."/>
        </authorList>
    </citation>
    <scope>NUCLEOTIDE SEQUENCE [LARGE SCALE GENOMIC DNA]</scope>
    <source>
        <strain evidence="3 4">HHB-10118-sp</strain>
    </source>
</reference>
<dbReference type="Gene3D" id="1.20.120.520">
    <property type="entry name" value="nmb1532 protein domain like"/>
    <property type="match status" value="1"/>
</dbReference>
<dbReference type="PANTHER" id="PTHR35585">
    <property type="entry name" value="HHE DOMAIN PROTEIN (AFU_ORTHOLOGUE AFUA_4G00730)"/>
    <property type="match status" value="1"/>
</dbReference>
<proteinExistence type="predicted"/>
<dbReference type="AlphaFoldDB" id="K5WSG6"/>
<dbReference type="HOGENOM" id="CLU_079417_0_0_1"/>
<accession>K5WSG6</accession>
<evidence type="ECO:0000259" key="2">
    <source>
        <dbReference type="Pfam" id="PF01814"/>
    </source>
</evidence>
<dbReference type="PANTHER" id="PTHR35585:SF1">
    <property type="entry name" value="HHE DOMAIN PROTEIN (AFU_ORTHOLOGUE AFUA_4G00730)"/>
    <property type="match status" value="1"/>
</dbReference>
<dbReference type="InterPro" id="IPR012312">
    <property type="entry name" value="Hemerythrin-like"/>
</dbReference>
<evidence type="ECO:0000313" key="4">
    <source>
        <dbReference type="Proteomes" id="UP000008370"/>
    </source>
</evidence>
<dbReference type="Proteomes" id="UP000008370">
    <property type="component" value="Unassembled WGS sequence"/>
</dbReference>
<evidence type="ECO:0000256" key="1">
    <source>
        <dbReference type="SAM" id="MobiDB-lite"/>
    </source>
</evidence>
<keyword evidence="4" id="KW-1185">Reference proteome</keyword>
<protein>
    <recommendedName>
        <fullName evidence="2">Hemerythrin-like domain-containing protein</fullName>
    </recommendedName>
</protein>
<sequence length="214" mass="24526">MAQKTLFQAVKEDHEEMYEYHDQYQRAFAKGDVEACARWAHQLRWEIARHAVGEEIVVYPLMEKHLGDKGKELADHDRSEHSQVKQELYKLEGMQPGTEEYTSLLNRMMTSLHHHNDDEEIDDLPLLEPAIGEAASMEAAQDFKRTKKFVPTRAHPAAPNQPPMETLVGFLAAPVDKLLDVFKSFPREDEMKAAKEELKHRDHDAAAGRQATVQ</sequence>
<dbReference type="EMBL" id="JH930474">
    <property type="protein sequence ID" value="EKM53317.1"/>
    <property type="molecule type" value="Genomic_DNA"/>
</dbReference>
<gene>
    <name evidence="3" type="ORF">PHACADRAFT_99430</name>
</gene>
<name>K5WSG6_PHACS</name>